<evidence type="ECO:0000313" key="2">
    <source>
        <dbReference type="Proteomes" id="UP001529510"/>
    </source>
</evidence>
<sequence length="63" mass="6857">ASPSHGRHARTPPWLPVLPALPAPPWFQAPQNQTWLTSAPVFQGPGPPVFHWSQESLLEGGIL</sequence>
<name>A0ABD0R361_CIRMR</name>
<reference evidence="1 2" key="1">
    <citation type="submission" date="2024-05" db="EMBL/GenBank/DDBJ databases">
        <title>Genome sequencing and assembly of Indian major carp, Cirrhinus mrigala (Hamilton, 1822).</title>
        <authorList>
            <person name="Mohindra V."/>
            <person name="Chowdhury L.M."/>
            <person name="Lal K."/>
            <person name="Jena J.K."/>
        </authorList>
    </citation>
    <scope>NUCLEOTIDE SEQUENCE [LARGE SCALE GENOMIC DNA]</scope>
    <source>
        <strain evidence="1">CM1030</strain>
        <tissue evidence="1">Blood</tissue>
    </source>
</reference>
<gene>
    <name evidence="1" type="ORF">M9458_011145</name>
</gene>
<proteinExistence type="predicted"/>
<dbReference type="EMBL" id="JAMKFB020000005">
    <property type="protein sequence ID" value="KAL0192849.1"/>
    <property type="molecule type" value="Genomic_DNA"/>
</dbReference>
<organism evidence="1 2">
    <name type="scientific">Cirrhinus mrigala</name>
    <name type="common">Mrigala</name>
    <dbReference type="NCBI Taxonomy" id="683832"/>
    <lineage>
        <taxon>Eukaryota</taxon>
        <taxon>Metazoa</taxon>
        <taxon>Chordata</taxon>
        <taxon>Craniata</taxon>
        <taxon>Vertebrata</taxon>
        <taxon>Euteleostomi</taxon>
        <taxon>Actinopterygii</taxon>
        <taxon>Neopterygii</taxon>
        <taxon>Teleostei</taxon>
        <taxon>Ostariophysi</taxon>
        <taxon>Cypriniformes</taxon>
        <taxon>Cyprinidae</taxon>
        <taxon>Labeoninae</taxon>
        <taxon>Labeonini</taxon>
        <taxon>Cirrhinus</taxon>
    </lineage>
</organism>
<protein>
    <submittedName>
        <fullName evidence="1">Uncharacterized protein</fullName>
    </submittedName>
</protein>
<comment type="caution">
    <text evidence="1">The sequence shown here is derived from an EMBL/GenBank/DDBJ whole genome shotgun (WGS) entry which is preliminary data.</text>
</comment>
<dbReference type="AlphaFoldDB" id="A0ABD0R361"/>
<evidence type="ECO:0000313" key="1">
    <source>
        <dbReference type="EMBL" id="KAL0192849.1"/>
    </source>
</evidence>
<keyword evidence="2" id="KW-1185">Reference proteome</keyword>
<dbReference type="Proteomes" id="UP001529510">
    <property type="component" value="Unassembled WGS sequence"/>
</dbReference>
<feature type="non-terminal residue" evidence="1">
    <location>
        <position position="1"/>
    </location>
</feature>
<accession>A0ABD0R361</accession>
<feature type="non-terminal residue" evidence="1">
    <location>
        <position position="63"/>
    </location>
</feature>